<dbReference type="GO" id="GO:0005737">
    <property type="term" value="C:cytoplasm"/>
    <property type="evidence" value="ECO:0007669"/>
    <property type="project" value="TreeGrafter"/>
</dbReference>
<dbReference type="OrthoDB" id="9804278at2"/>
<dbReference type="PANTHER" id="PTHR30001:SF0">
    <property type="entry name" value="RIBONUCLEASE G"/>
    <property type="match status" value="1"/>
</dbReference>
<dbReference type="PROSITE" id="PS50126">
    <property type="entry name" value="S1"/>
    <property type="match status" value="1"/>
</dbReference>
<keyword evidence="5" id="KW-0694">RNA-binding</keyword>
<dbReference type="GO" id="GO:0046872">
    <property type="term" value="F:metal ion binding"/>
    <property type="evidence" value="ECO:0007669"/>
    <property type="project" value="UniProtKB-KW"/>
</dbReference>
<evidence type="ECO:0000259" key="6">
    <source>
        <dbReference type="PROSITE" id="PS50126"/>
    </source>
</evidence>
<dbReference type="InterPro" id="IPR003029">
    <property type="entry name" value="S1_domain"/>
</dbReference>
<comment type="cofactor">
    <cofactor evidence="1">
        <name>Mg(2+)</name>
        <dbReference type="ChEBI" id="CHEBI:18420"/>
    </cofactor>
</comment>
<evidence type="ECO:0000313" key="8">
    <source>
        <dbReference type="Proteomes" id="UP000270678"/>
    </source>
</evidence>
<dbReference type="GO" id="GO:0003723">
    <property type="term" value="F:RNA binding"/>
    <property type="evidence" value="ECO:0007669"/>
    <property type="project" value="UniProtKB-KW"/>
</dbReference>
<dbReference type="InterPro" id="IPR019307">
    <property type="entry name" value="RNA-bd_AU-1/RNase_E/G"/>
</dbReference>
<dbReference type="SMART" id="SM00316">
    <property type="entry name" value="S1"/>
    <property type="match status" value="1"/>
</dbReference>
<feature type="domain" description="S1 motif" evidence="6">
    <location>
        <begin position="38"/>
        <end position="116"/>
    </location>
</feature>
<dbReference type="Gene3D" id="2.40.50.140">
    <property type="entry name" value="Nucleic acid-binding proteins"/>
    <property type="match status" value="1"/>
</dbReference>
<dbReference type="EMBL" id="CP034346">
    <property type="protein sequence ID" value="AZS18429.1"/>
    <property type="molecule type" value="Genomic_DNA"/>
</dbReference>
<gene>
    <name evidence="7" type="ORF">EI981_23070</name>
</gene>
<evidence type="ECO:0000256" key="5">
    <source>
        <dbReference type="ARBA" id="ARBA00022884"/>
    </source>
</evidence>
<dbReference type="AlphaFoldDB" id="A0A3Q9IDI6"/>
<keyword evidence="4" id="KW-0460">Magnesium</keyword>
<protein>
    <submittedName>
        <fullName evidence="7">Rne/Rng family ribonuclease</fullName>
    </submittedName>
</protein>
<dbReference type="PANTHER" id="PTHR30001">
    <property type="entry name" value="RIBONUCLEASE"/>
    <property type="match status" value="1"/>
</dbReference>
<dbReference type="CDD" id="cd04453">
    <property type="entry name" value="S1_RNase_E"/>
    <property type="match status" value="1"/>
</dbReference>
<accession>A0A3Q9IDI6</accession>
<evidence type="ECO:0000256" key="2">
    <source>
        <dbReference type="ARBA" id="ARBA00022723"/>
    </source>
</evidence>
<dbReference type="GO" id="GO:0016787">
    <property type="term" value="F:hydrolase activity"/>
    <property type="evidence" value="ECO:0007669"/>
    <property type="project" value="UniProtKB-KW"/>
</dbReference>
<keyword evidence="2" id="KW-0479">Metal-binding</keyword>
<sequence length="397" mass="44702">MKRMIVHCGPDSTQMALLEDGRLVEYAAESSQRRGLVGSFFKGKVVNVVPGMQAAFVDIGQKKNAFLYIDDLLHPHLERQPRQKPAITSLLKAGQELIVQVVKDALGNKGARVTTHYSLPGRWLVYMPTAGYVAVSKKIGHEDERSRLRTIGEELRTEDEGLILRTVAENADPASIAEDLGMLRDRWSHIQATAKKIGAPSLLHHDLGMVQRLMRDIYSPETDELIMDCPEQLEQTNEFLGTMLPGKFPKLTVYEGGDGLFEHYGIRQQLEKDFQRKIWLPGGGYIVWDNTEAMTVIDVNTGRFTGGQTLEETVFQTNMEAAQEIARLVRLRDAGGIIIIDFIDMDREEHQGAVLDMLESSLDGDRTQHHVLGWTKLGLLEMTRKRVREESVLLQND</sequence>
<dbReference type="KEGG" id="plut:EI981_23070"/>
<name>A0A3Q9IDI6_9BACL</name>
<organism evidence="7 8">
    <name type="scientific">Paenibacillus lutimineralis</name>
    <dbReference type="NCBI Taxonomy" id="2707005"/>
    <lineage>
        <taxon>Bacteria</taxon>
        <taxon>Bacillati</taxon>
        <taxon>Bacillota</taxon>
        <taxon>Bacilli</taxon>
        <taxon>Bacillales</taxon>
        <taxon>Paenibacillaceae</taxon>
        <taxon>Paenibacillus</taxon>
    </lineage>
</organism>
<dbReference type="GO" id="GO:0004540">
    <property type="term" value="F:RNA nuclease activity"/>
    <property type="evidence" value="ECO:0007669"/>
    <property type="project" value="InterPro"/>
</dbReference>
<evidence type="ECO:0000256" key="3">
    <source>
        <dbReference type="ARBA" id="ARBA00022801"/>
    </source>
</evidence>
<dbReference type="SUPFAM" id="SSF50249">
    <property type="entry name" value="Nucleic acid-binding proteins"/>
    <property type="match status" value="1"/>
</dbReference>
<dbReference type="InterPro" id="IPR012340">
    <property type="entry name" value="NA-bd_OB-fold"/>
</dbReference>
<dbReference type="RefSeq" id="WP_127004931.1">
    <property type="nucleotide sequence ID" value="NZ_CP034346.1"/>
</dbReference>
<dbReference type="NCBIfam" id="TIGR00757">
    <property type="entry name" value="RNaseEG"/>
    <property type="match status" value="1"/>
</dbReference>
<evidence type="ECO:0000256" key="1">
    <source>
        <dbReference type="ARBA" id="ARBA00001946"/>
    </source>
</evidence>
<dbReference type="InterPro" id="IPR004659">
    <property type="entry name" value="RNase_E/G"/>
</dbReference>
<evidence type="ECO:0000313" key="7">
    <source>
        <dbReference type="EMBL" id="AZS18429.1"/>
    </source>
</evidence>
<dbReference type="Proteomes" id="UP000270678">
    <property type="component" value="Chromosome"/>
</dbReference>
<keyword evidence="8" id="KW-1185">Reference proteome</keyword>
<evidence type="ECO:0000256" key="4">
    <source>
        <dbReference type="ARBA" id="ARBA00022842"/>
    </source>
</evidence>
<dbReference type="GO" id="GO:0006364">
    <property type="term" value="P:rRNA processing"/>
    <property type="evidence" value="ECO:0007669"/>
    <property type="project" value="TreeGrafter"/>
</dbReference>
<proteinExistence type="predicted"/>
<reference evidence="8" key="1">
    <citation type="submission" date="2018-12" db="EMBL/GenBank/DDBJ databases">
        <title>Complete genome sequence of Paenibacillus sp. MBLB1234.</title>
        <authorList>
            <person name="Nam Y.-D."/>
            <person name="Kang J."/>
            <person name="Chung W.-H."/>
            <person name="Park Y.S."/>
        </authorList>
    </citation>
    <scope>NUCLEOTIDE SEQUENCE [LARGE SCALE GENOMIC DNA]</scope>
    <source>
        <strain evidence="8">MBLB1234</strain>
    </source>
</reference>
<keyword evidence="3" id="KW-0378">Hydrolase</keyword>
<dbReference type="Pfam" id="PF10150">
    <property type="entry name" value="RNase_E_G"/>
    <property type="match status" value="1"/>
</dbReference>